<name>A0A6C0E7W4_9ZZZZ</name>
<accession>A0A6C0E7W4</accession>
<proteinExistence type="predicted"/>
<dbReference type="EMBL" id="MN739758">
    <property type="protein sequence ID" value="QHT25174.1"/>
    <property type="molecule type" value="Genomic_DNA"/>
</dbReference>
<organism evidence="1">
    <name type="scientific">viral metagenome</name>
    <dbReference type="NCBI Taxonomy" id="1070528"/>
    <lineage>
        <taxon>unclassified sequences</taxon>
        <taxon>metagenomes</taxon>
        <taxon>organismal metagenomes</taxon>
    </lineage>
</organism>
<protein>
    <submittedName>
        <fullName evidence="1">Uncharacterized protein</fullName>
    </submittedName>
</protein>
<dbReference type="AlphaFoldDB" id="A0A6C0E7W4"/>
<evidence type="ECO:0000313" key="1">
    <source>
        <dbReference type="EMBL" id="QHT25174.1"/>
    </source>
</evidence>
<sequence length="393" mass="46236">MEAIMEAIIDDDWVFLKTESNQNEDIKNEDKPKDFNLPLPCGNDSLSKNLLMPWIPIQDSFFLHKKREKNGCTPSYGNVYSPITNKDHNMSFDLGIDPAFQVNILITFDTLPNNFDIYFVYEYFEKITLSFYGFLYENLTGSILSVLEETFYNENYQRINRNIQEKKLSYIIPFRSTFIKAIGNNNFIKHHYQHAIINIKTNPAYDEYNPCVQIYALQRIGHVKNNSINNNKNLNNYYNEIYYMTHNLINSDGIINLYAHYITSGLIVFRKSLDNKILPIEHLNIDFNPHGKSNEITLLVNKSINYINKQVFEFDNVNENVFIIPFDEKFKEIYYNTEVFTNSNGCVNLGNYNLNPSIHYKFPDNEPSKLYIMQLYINELTTTYDIIGKRFSY</sequence>
<reference evidence="1" key="1">
    <citation type="journal article" date="2020" name="Nature">
        <title>Giant virus diversity and host interactions through global metagenomics.</title>
        <authorList>
            <person name="Schulz F."/>
            <person name="Roux S."/>
            <person name="Paez-Espino D."/>
            <person name="Jungbluth S."/>
            <person name="Walsh D.A."/>
            <person name="Denef V.J."/>
            <person name="McMahon K.D."/>
            <person name="Konstantinidis K.T."/>
            <person name="Eloe-Fadrosh E.A."/>
            <person name="Kyrpides N.C."/>
            <person name="Woyke T."/>
        </authorList>
    </citation>
    <scope>NUCLEOTIDE SEQUENCE</scope>
    <source>
        <strain evidence="1">GVMAG-M-3300023179-150</strain>
    </source>
</reference>